<dbReference type="InterPro" id="IPR008274">
    <property type="entry name" value="AldOxase/xan_DH_MoCoBD1"/>
</dbReference>
<dbReference type="Pfam" id="PF02738">
    <property type="entry name" value="MoCoBD_1"/>
    <property type="match status" value="1"/>
</dbReference>
<dbReference type="AlphaFoldDB" id="A0A6A9QTM9"/>
<keyword evidence="2" id="KW-0560">Oxidoreductase</keyword>
<evidence type="ECO:0000259" key="3">
    <source>
        <dbReference type="SMART" id="SM01008"/>
    </source>
</evidence>
<dbReference type="SMART" id="SM01008">
    <property type="entry name" value="Ald_Xan_dh_C"/>
    <property type="match status" value="1"/>
</dbReference>
<dbReference type="InterPro" id="IPR037165">
    <property type="entry name" value="AldOxase/xan_DH_Mopterin-bd_sf"/>
</dbReference>
<evidence type="ECO:0000256" key="2">
    <source>
        <dbReference type="ARBA" id="ARBA00023002"/>
    </source>
</evidence>
<dbReference type="PANTHER" id="PTHR11908:SF132">
    <property type="entry name" value="ALDEHYDE OXIDASE 1-RELATED"/>
    <property type="match status" value="1"/>
</dbReference>
<dbReference type="Gene3D" id="3.30.365.10">
    <property type="entry name" value="Aldehyde oxidase/xanthine dehydrogenase, molybdopterin binding domain"/>
    <property type="match status" value="5"/>
</dbReference>
<dbReference type="Gene3D" id="3.90.1170.50">
    <property type="entry name" value="Aldehyde oxidase/xanthine dehydrogenase, a/b hammerhead"/>
    <property type="match status" value="1"/>
</dbReference>
<comment type="caution">
    <text evidence="4">The sequence shown here is derived from an EMBL/GenBank/DDBJ whole genome shotgun (WGS) entry which is preliminary data.</text>
</comment>
<proteinExistence type="predicted"/>
<dbReference type="InterPro" id="IPR046867">
    <property type="entry name" value="AldOxase/xan_DH_MoCoBD2"/>
</dbReference>
<evidence type="ECO:0000256" key="1">
    <source>
        <dbReference type="ARBA" id="ARBA00022505"/>
    </source>
</evidence>
<dbReference type="RefSeq" id="WP_156016706.1">
    <property type="nucleotide sequence ID" value="NZ_WGGD01000005.1"/>
</dbReference>
<accession>A0A6A9QTM9</accession>
<dbReference type="InterPro" id="IPR036856">
    <property type="entry name" value="Ald_Oxase/Xan_DH_a/b_sf"/>
</dbReference>
<dbReference type="GO" id="GO:0005506">
    <property type="term" value="F:iron ion binding"/>
    <property type="evidence" value="ECO:0007669"/>
    <property type="project" value="InterPro"/>
</dbReference>
<protein>
    <submittedName>
        <fullName evidence="4">Molybdopterin-dependent oxidoreductase</fullName>
    </submittedName>
</protein>
<dbReference type="InterPro" id="IPR016208">
    <property type="entry name" value="Ald_Oxase/xanthine_DH-like"/>
</dbReference>
<dbReference type="SUPFAM" id="SSF56003">
    <property type="entry name" value="Molybdenum cofactor-binding domain"/>
    <property type="match status" value="1"/>
</dbReference>
<reference evidence="4 5" key="1">
    <citation type="submission" date="2019-10" db="EMBL/GenBank/DDBJ databases">
        <title>Sequencing and Assembly of Multiple Reported Metal-Biooxidizing Members of the Extremely Thermoacidophilic Archaeal Family Sulfolobaceae.</title>
        <authorList>
            <person name="Counts J.A."/>
            <person name="Kelly R.M."/>
        </authorList>
    </citation>
    <scope>NUCLEOTIDE SEQUENCE [LARGE SCALE GENOMIC DNA]</scope>
    <source>
        <strain evidence="4 5">DSM 6482</strain>
    </source>
</reference>
<evidence type="ECO:0000313" key="4">
    <source>
        <dbReference type="EMBL" id="MUN29133.1"/>
    </source>
</evidence>
<organism evidence="4 5">
    <name type="scientific">Sulfuracidifex metallicus DSM 6482 = JCM 9184</name>
    <dbReference type="NCBI Taxonomy" id="523847"/>
    <lineage>
        <taxon>Archaea</taxon>
        <taxon>Thermoproteota</taxon>
        <taxon>Thermoprotei</taxon>
        <taxon>Sulfolobales</taxon>
        <taxon>Sulfolobaceae</taxon>
        <taxon>Sulfuracidifex</taxon>
    </lineage>
</organism>
<keyword evidence="1" id="KW-0500">Molybdenum</keyword>
<keyword evidence="5" id="KW-1185">Reference proteome</keyword>
<dbReference type="PANTHER" id="PTHR11908">
    <property type="entry name" value="XANTHINE DEHYDROGENASE"/>
    <property type="match status" value="1"/>
</dbReference>
<dbReference type="Pfam" id="PF20256">
    <property type="entry name" value="MoCoBD_2"/>
    <property type="match status" value="1"/>
</dbReference>
<sequence length="643" mass="70989">MLWNLTYVDDIPGDYKYVGFKRSTSKFAKFSVSGKCYTEDILEKYNVEFVFGTEGMKLPKVTLLAKDRALYEGHPLCAVIAKDRYQVEDQLDEVDVEYQELENQPLFPEIPDNVIYSKSYGNEGKAEMTASFSLRAGRSSPAPMEPRVIAVRLSGDSIIIHASTQAPTVARLLISEMLGVPMHRVTVDVPNVGGGFGAKQDLSYEELSVVALSYELGESLKWVETRSEHIQGSQARDQIHEVKVGFTSDGRLKFLHDDITYDVGAFPLSWSGISPLFVTLNTMTSVYSFDFSYNVKAILSNKAPQGAYRGFGRPEAVFVMERIMDEISRMTGVDQLEIRRRNLKDLQDVGNINLVLQELERKYNDLKSKYGKGIGVSFYVQYAGPNSKVMIEEEKSRIPGYDCVRAFLDLDGWVVIKISATNQGQGMDRAIRNLVSKELGYDKVKVVLGDNEVKGYGVWASRTMLTMGNAAVLAARQLKEKISTLGEWEEVSKMMLTKPWKVMNVSTDVCYETDDFVGTVSGQISVVKGDCTGVKAVEHFIVADVGIAGDEEIVKGQLIGGALQGIGGVLYEDAREGFEFSVPTAVEAPKFEVKLFHTPSKTPSGVRGVGENGPTGAYASVCNAIRDLGMKCDSFPLKLRGDG</sequence>
<dbReference type="EMBL" id="WGGD01000005">
    <property type="protein sequence ID" value="MUN29133.1"/>
    <property type="molecule type" value="Genomic_DNA"/>
</dbReference>
<feature type="domain" description="Aldehyde oxidase/xanthine dehydrogenase a/b hammerhead" evidence="3">
    <location>
        <begin position="4"/>
        <end position="102"/>
    </location>
</feature>
<evidence type="ECO:0000313" key="5">
    <source>
        <dbReference type="Proteomes" id="UP000470772"/>
    </source>
</evidence>
<dbReference type="Proteomes" id="UP000470772">
    <property type="component" value="Unassembled WGS sequence"/>
</dbReference>
<gene>
    <name evidence="4" type="ORF">GC250_06750</name>
</gene>
<dbReference type="GO" id="GO:0016491">
    <property type="term" value="F:oxidoreductase activity"/>
    <property type="evidence" value="ECO:0007669"/>
    <property type="project" value="UniProtKB-KW"/>
</dbReference>
<dbReference type="InterPro" id="IPR000674">
    <property type="entry name" value="Ald_Oxase/Xan_DH_a/b"/>
</dbReference>
<dbReference type="SUPFAM" id="SSF54665">
    <property type="entry name" value="CO dehydrogenase molybdoprotein N-domain-like"/>
    <property type="match status" value="1"/>
</dbReference>
<name>A0A6A9QTM9_SULME</name>